<dbReference type="Pfam" id="PF14479">
    <property type="entry name" value="HeLo"/>
    <property type="match status" value="1"/>
</dbReference>
<proteinExistence type="predicted"/>
<dbReference type="Pfam" id="PF24476">
    <property type="entry name" value="DUF7580"/>
    <property type="match status" value="1"/>
</dbReference>
<gene>
    <name evidence="4" type="ORF">PgNI_11589</name>
</gene>
<dbReference type="KEGG" id="pgri:PgNI_11589"/>
<dbReference type="PROSITE" id="PS50011">
    <property type="entry name" value="PROTEIN_KINASE_DOM"/>
    <property type="match status" value="1"/>
</dbReference>
<protein>
    <recommendedName>
        <fullName evidence="2">Protein kinase domain-containing protein</fullName>
    </recommendedName>
</protein>
<evidence type="ECO:0000256" key="1">
    <source>
        <dbReference type="SAM" id="MobiDB-lite"/>
    </source>
</evidence>
<dbReference type="GO" id="GO:0004672">
    <property type="term" value="F:protein kinase activity"/>
    <property type="evidence" value="ECO:0007669"/>
    <property type="project" value="InterPro"/>
</dbReference>
<reference evidence="4" key="3">
    <citation type="submission" date="2025-08" db="UniProtKB">
        <authorList>
            <consortium name="RefSeq"/>
        </authorList>
    </citation>
    <scope>IDENTIFICATION</scope>
    <source>
        <strain evidence="4">NI907</strain>
    </source>
</reference>
<dbReference type="InterPro" id="IPR029498">
    <property type="entry name" value="HeLo_dom"/>
</dbReference>
<dbReference type="InterPro" id="IPR038305">
    <property type="entry name" value="HeLo_sf"/>
</dbReference>
<reference evidence="4" key="2">
    <citation type="submission" date="2019-10" db="EMBL/GenBank/DDBJ databases">
        <authorList>
            <consortium name="NCBI Genome Project"/>
        </authorList>
    </citation>
    <scope>NUCLEOTIDE SEQUENCE</scope>
    <source>
        <strain evidence="4">NI907</strain>
    </source>
</reference>
<dbReference type="Proteomes" id="UP000515153">
    <property type="component" value="Chromosome V"/>
</dbReference>
<dbReference type="GeneID" id="41966460"/>
<feature type="domain" description="Protein kinase" evidence="2">
    <location>
        <begin position="240"/>
        <end position="544"/>
    </location>
</feature>
<evidence type="ECO:0000313" key="3">
    <source>
        <dbReference type="Proteomes" id="UP000515153"/>
    </source>
</evidence>
<dbReference type="Gene3D" id="1.20.120.1020">
    <property type="entry name" value="Prion-inhibition and propagation, HeLo domain"/>
    <property type="match status" value="1"/>
</dbReference>
<dbReference type="RefSeq" id="XP_030976463.1">
    <property type="nucleotide sequence ID" value="XM_031131555.1"/>
</dbReference>
<evidence type="ECO:0000259" key="2">
    <source>
        <dbReference type="PROSITE" id="PS50011"/>
    </source>
</evidence>
<dbReference type="GO" id="GO:0005524">
    <property type="term" value="F:ATP binding"/>
    <property type="evidence" value="ECO:0007669"/>
    <property type="project" value="InterPro"/>
</dbReference>
<dbReference type="SUPFAM" id="SSF56112">
    <property type="entry name" value="Protein kinase-like (PK-like)"/>
    <property type="match status" value="1"/>
</dbReference>
<accession>A0A6P8ANK0</accession>
<dbReference type="InterPro" id="IPR000719">
    <property type="entry name" value="Prot_kinase_dom"/>
</dbReference>
<feature type="region of interest" description="Disordered" evidence="1">
    <location>
        <begin position="421"/>
        <end position="444"/>
    </location>
</feature>
<organism evidence="3 4">
    <name type="scientific">Pyricularia grisea</name>
    <name type="common">Crabgrass-specific blast fungus</name>
    <name type="synonym">Magnaporthe grisea</name>
    <dbReference type="NCBI Taxonomy" id="148305"/>
    <lineage>
        <taxon>Eukaryota</taxon>
        <taxon>Fungi</taxon>
        <taxon>Dikarya</taxon>
        <taxon>Ascomycota</taxon>
        <taxon>Pezizomycotina</taxon>
        <taxon>Sordariomycetes</taxon>
        <taxon>Sordariomycetidae</taxon>
        <taxon>Magnaporthales</taxon>
        <taxon>Pyriculariaceae</taxon>
        <taxon>Pyricularia</taxon>
    </lineage>
</organism>
<sequence>MDVATVAGLAIGAASLLAGIKGALDGFVFLGEVWANRAPTDSFLPIKFKIEQTRFKNWVEVNGLSQDKHCTKMLKQPAETRQLVLNILIETSKITQDLRKMEDEYGIKIVEHGTYEPAQTIAEAMKRMTLKQAGHDQSNKSYRKAFKITLDKPKFEKLLSHLKYFNDCLERFLPADEIRMLQQGLPCGLVPTANVETLRELSSSSQQLLALCAAAKSIKLTTTVSTPGIPMMRPENLLALKIMETLRPGGPAIRASACLEHHGSTEELVIDYKPYNQSLNSEQRMEVLRRLKALYLLFNHFSKNGMVEFRILPCIGLLQNPENTIRFDGFVFQHPQAGLQRAESLHQLLYGKLSVPLGDRFQLAQKLASAVLLLHSSKWLHKNIRSQNILFFRRRTAGYSTTDHITSPYLVGFSYARPDNSGEASMDRPDDGGPGNLDHYRHPNFNSGSTRKNDIYSLGIILFEIGHWRPVEKICGDDLNGTGKHIGDEHDVRRHLLDGCRKPLPSKMGTIYAAVVRRCLDGDFSSNSEQGGEEGDDDFIHDFWSSVVRELERCHA</sequence>
<dbReference type="PANTHER" id="PTHR37542">
    <property type="entry name" value="HELO DOMAIN-CONTAINING PROTEIN-RELATED"/>
    <property type="match status" value="1"/>
</dbReference>
<evidence type="ECO:0000313" key="4">
    <source>
        <dbReference type="RefSeq" id="XP_030976463.1"/>
    </source>
</evidence>
<keyword evidence="3" id="KW-1185">Reference proteome</keyword>
<dbReference type="InterPro" id="IPR056002">
    <property type="entry name" value="DUF7580"/>
</dbReference>
<dbReference type="InterPro" id="IPR011009">
    <property type="entry name" value="Kinase-like_dom_sf"/>
</dbReference>
<dbReference type="AlphaFoldDB" id="A0A6P8ANK0"/>
<name>A0A6P8ANK0_PYRGI</name>
<reference evidence="3 4" key="1">
    <citation type="journal article" date="2019" name="Mol. Biol. Evol.">
        <title>Blast fungal genomes show frequent chromosomal changes, gene gains and losses, and effector gene turnover.</title>
        <authorList>
            <person name="Gomez Luciano L.B."/>
            <person name="Jason Tsai I."/>
            <person name="Chuma I."/>
            <person name="Tosa Y."/>
            <person name="Chen Y.H."/>
            <person name="Li J.Y."/>
            <person name="Li M.Y."/>
            <person name="Jade Lu M.Y."/>
            <person name="Nakayashiki H."/>
            <person name="Li W.H."/>
        </authorList>
    </citation>
    <scope>NUCLEOTIDE SEQUENCE [LARGE SCALE GENOMIC DNA]</scope>
    <source>
        <strain evidence="3 4">NI907</strain>
    </source>
</reference>
<dbReference type="Gene3D" id="1.10.510.10">
    <property type="entry name" value="Transferase(Phosphotransferase) domain 1"/>
    <property type="match status" value="1"/>
</dbReference>